<evidence type="ECO:0000256" key="1">
    <source>
        <dbReference type="SAM" id="MobiDB-lite"/>
    </source>
</evidence>
<organism evidence="2 3">
    <name type="scientific">Zizania palustris</name>
    <name type="common">Northern wild rice</name>
    <dbReference type="NCBI Taxonomy" id="103762"/>
    <lineage>
        <taxon>Eukaryota</taxon>
        <taxon>Viridiplantae</taxon>
        <taxon>Streptophyta</taxon>
        <taxon>Embryophyta</taxon>
        <taxon>Tracheophyta</taxon>
        <taxon>Spermatophyta</taxon>
        <taxon>Magnoliopsida</taxon>
        <taxon>Liliopsida</taxon>
        <taxon>Poales</taxon>
        <taxon>Poaceae</taxon>
        <taxon>BOP clade</taxon>
        <taxon>Oryzoideae</taxon>
        <taxon>Oryzeae</taxon>
        <taxon>Zizaniinae</taxon>
        <taxon>Zizania</taxon>
    </lineage>
</organism>
<name>A0A8J5T9N3_ZIZPA</name>
<dbReference type="AlphaFoldDB" id="A0A8J5T9N3"/>
<gene>
    <name evidence="2" type="ORF">GUJ93_ZPchr0010g8268</name>
</gene>
<feature type="region of interest" description="Disordered" evidence="1">
    <location>
        <begin position="1"/>
        <end position="77"/>
    </location>
</feature>
<accession>A0A8J5T9N3</accession>
<evidence type="ECO:0000313" key="3">
    <source>
        <dbReference type="Proteomes" id="UP000729402"/>
    </source>
</evidence>
<evidence type="ECO:0000313" key="2">
    <source>
        <dbReference type="EMBL" id="KAG8084057.1"/>
    </source>
</evidence>
<dbReference type="Proteomes" id="UP000729402">
    <property type="component" value="Unassembled WGS sequence"/>
</dbReference>
<proteinExistence type="predicted"/>
<protein>
    <submittedName>
        <fullName evidence="2">Uncharacterized protein</fullName>
    </submittedName>
</protein>
<dbReference type="EMBL" id="JAAALK010000082">
    <property type="protein sequence ID" value="KAG8084057.1"/>
    <property type="molecule type" value="Genomic_DNA"/>
</dbReference>
<reference evidence="2" key="1">
    <citation type="journal article" date="2021" name="bioRxiv">
        <title>Whole Genome Assembly and Annotation of Northern Wild Rice, Zizania palustris L., Supports a Whole Genome Duplication in the Zizania Genus.</title>
        <authorList>
            <person name="Haas M."/>
            <person name="Kono T."/>
            <person name="Macchietto M."/>
            <person name="Millas R."/>
            <person name="McGilp L."/>
            <person name="Shao M."/>
            <person name="Duquette J."/>
            <person name="Hirsch C.N."/>
            <person name="Kimball J."/>
        </authorList>
    </citation>
    <scope>NUCLEOTIDE SEQUENCE</scope>
    <source>
        <tissue evidence="2">Fresh leaf tissue</tissue>
    </source>
</reference>
<sequence>MKHHQQVKKTAQGKVPPPPVLQQRGKKMEGPAAQRGPSTEVTKMKQREGRRCRRRRRLQSKAPLPLPPGAMVGIHGG</sequence>
<comment type="caution">
    <text evidence="2">The sequence shown here is derived from an EMBL/GenBank/DDBJ whole genome shotgun (WGS) entry which is preliminary data.</text>
</comment>
<keyword evidence="3" id="KW-1185">Reference proteome</keyword>
<reference evidence="2" key="2">
    <citation type="submission" date="2021-02" db="EMBL/GenBank/DDBJ databases">
        <authorList>
            <person name="Kimball J.A."/>
            <person name="Haas M.W."/>
            <person name="Macchietto M."/>
            <person name="Kono T."/>
            <person name="Duquette J."/>
            <person name="Shao M."/>
        </authorList>
    </citation>
    <scope>NUCLEOTIDE SEQUENCE</scope>
    <source>
        <tissue evidence="2">Fresh leaf tissue</tissue>
    </source>
</reference>
<feature type="compositionally biased region" description="Basic residues" evidence="1">
    <location>
        <begin position="50"/>
        <end position="59"/>
    </location>
</feature>